<dbReference type="SUPFAM" id="SSF55154">
    <property type="entry name" value="CYTH-like phosphatases"/>
    <property type="match status" value="1"/>
</dbReference>
<dbReference type="InterPro" id="IPR023577">
    <property type="entry name" value="CYTH_domain"/>
</dbReference>
<protein>
    <submittedName>
        <fullName evidence="2">Adenylate cyclase, class 2</fullName>
    </submittedName>
</protein>
<reference evidence="2 3" key="1">
    <citation type="submission" date="2016-11" db="EMBL/GenBank/DDBJ databases">
        <authorList>
            <person name="Jaros S."/>
            <person name="Januszkiewicz K."/>
            <person name="Wedrychowicz H."/>
        </authorList>
    </citation>
    <scope>NUCLEOTIDE SEQUENCE [LARGE SCALE GENOMIC DNA]</scope>
    <source>
        <strain evidence="2 3">DSM 13106</strain>
    </source>
</reference>
<dbReference type="PROSITE" id="PS51707">
    <property type="entry name" value="CYTH"/>
    <property type="match status" value="1"/>
</dbReference>
<dbReference type="AlphaFoldDB" id="A0A1M5WQW9"/>
<dbReference type="Gene3D" id="2.40.320.10">
    <property type="entry name" value="Hypothetical Protein Pfu-838710-001"/>
    <property type="match status" value="1"/>
</dbReference>
<sequence length="182" mass="21345">MEKELEVKILNIVKDEIQKKLSNVGASLIKREEQINYLLDSKDNSIQCKNNSYLRLRETKDLDTDQTKYTLTLKENVSKDGIRENIEISSDIEDKKALLYIMKVLGYDVIQKGFKERISYIYDEIRFDIDTWDESTYPYTYMEIEVKSQDDLIKAIKLLNIDEKNISTKSIVDLRKDLGLTT</sequence>
<proteinExistence type="predicted"/>
<evidence type="ECO:0000313" key="2">
    <source>
        <dbReference type="EMBL" id="SHH89413.1"/>
    </source>
</evidence>
<dbReference type="CDD" id="cd07890">
    <property type="entry name" value="CYTH-like_AC_IV-like"/>
    <property type="match status" value="1"/>
</dbReference>
<gene>
    <name evidence="2" type="ORF">SAMN02745180_01338</name>
</gene>
<keyword evidence="3" id="KW-1185">Reference proteome</keyword>
<name>A0A1M5WQW9_9FIRM</name>
<organism evidence="2 3">
    <name type="scientific">Sporanaerobacter acetigenes DSM 13106</name>
    <dbReference type="NCBI Taxonomy" id="1123281"/>
    <lineage>
        <taxon>Bacteria</taxon>
        <taxon>Bacillati</taxon>
        <taxon>Bacillota</taxon>
        <taxon>Tissierellia</taxon>
        <taxon>Tissierellales</taxon>
        <taxon>Sporanaerobacteraceae</taxon>
        <taxon>Sporanaerobacter</taxon>
    </lineage>
</organism>
<dbReference type="RefSeq" id="WP_072744016.1">
    <property type="nucleotide sequence ID" value="NZ_FQXR01000005.1"/>
</dbReference>
<dbReference type="InterPro" id="IPR033469">
    <property type="entry name" value="CYTH-like_dom_sf"/>
</dbReference>
<dbReference type="EMBL" id="FQXR01000005">
    <property type="protein sequence ID" value="SHH89413.1"/>
    <property type="molecule type" value="Genomic_DNA"/>
</dbReference>
<dbReference type="Pfam" id="PF01928">
    <property type="entry name" value="CYTH"/>
    <property type="match status" value="1"/>
</dbReference>
<dbReference type="STRING" id="1123281.SAMN02745180_01338"/>
<accession>A0A1M5WQW9</accession>
<dbReference type="Proteomes" id="UP000184389">
    <property type="component" value="Unassembled WGS sequence"/>
</dbReference>
<dbReference type="InterPro" id="IPR008173">
    <property type="entry name" value="Adenylyl_cyclase_CyaB"/>
</dbReference>
<evidence type="ECO:0000259" key="1">
    <source>
        <dbReference type="PROSITE" id="PS51707"/>
    </source>
</evidence>
<evidence type="ECO:0000313" key="3">
    <source>
        <dbReference type="Proteomes" id="UP000184389"/>
    </source>
</evidence>
<dbReference type="OrthoDB" id="1953701at2"/>
<feature type="domain" description="CYTH" evidence="1">
    <location>
        <begin position="2"/>
        <end position="177"/>
    </location>
</feature>